<dbReference type="PRINTS" id="PR00723">
    <property type="entry name" value="SUBTILISIN"/>
</dbReference>
<feature type="domain" description="PA" evidence="10">
    <location>
        <begin position="391"/>
        <end position="473"/>
    </location>
</feature>
<dbReference type="Gene3D" id="3.50.30.30">
    <property type="match status" value="1"/>
</dbReference>
<keyword evidence="6" id="KW-0325">Glycoprotein</keyword>
<dbReference type="PROSITE" id="PS00138">
    <property type="entry name" value="SUBTILASE_SER"/>
    <property type="match status" value="1"/>
</dbReference>
<feature type="domain" description="Peptidase S8/S53" evidence="9">
    <location>
        <begin position="141"/>
        <end position="618"/>
    </location>
</feature>
<dbReference type="InterPro" id="IPR034197">
    <property type="entry name" value="Peptidases_S8_3"/>
</dbReference>
<evidence type="ECO:0000256" key="4">
    <source>
        <dbReference type="ARBA" id="ARBA00022801"/>
    </source>
</evidence>
<dbReference type="SUPFAM" id="SSF52743">
    <property type="entry name" value="Subtilisin-like"/>
    <property type="match status" value="1"/>
</dbReference>
<dbReference type="Pfam" id="PF02225">
    <property type="entry name" value="PA"/>
    <property type="match status" value="1"/>
</dbReference>
<dbReference type="InterPro" id="IPR023828">
    <property type="entry name" value="Peptidase_S8_Ser-AS"/>
</dbReference>
<feature type="active site" description="Charge relay system" evidence="7">
    <location>
        <position position="559"/>
    </location>
</feature>
<evidence type="ECO:0000259" key="9">
    <source>
        <dbReference type="Pfam" id="PF00082"/>
    </source>
</evidence>
<evidence type="ECO:0000256" key="8">
    <source>
        <dbReference type="SAM" id="SignalP"/>
    </source>
</evidence>
<dbReference type="CDD" id="cd02120">
    <property type="entry name" value="PA_subtilisin_like"/>
    <property type="match status" value="1"/>
</dbReference>
<dbReference type="InterPro" id="IPR015500">
    <property type="entry name" value="Peptidase_S8_subtilisin-rel"/>
</dbReference>
<feature type="domain" description="Inhibitor I9" evidence="11">
    <location>
        <begin position="27"/>
        <end position="114"/>
    </location>
</feature>
<keyword evidence="5 7" id="KW-0720">Serine protease</keyword>
<dbReference type="GeneID" id="140006670"/>
<keyword evidence="3 8" id="KW-0732">Signal</keyword>
<feature type="active site" description="Charge relay system" evidence="7">
    <location>
        <position position="149"/>
    </location>
</feature>
<dbReference type="PANTHER" id="PTHR10795">
    <property type="entry name" value="PROPROTEIN CONVERTASE SUBTILISIN/KEXIN"/>
    <property type="match status" value="1"/>
</dbReference>
<gene>
    <name evidence="14" type="primary">LOC140006670</name>
</gene>
<dbReference type="Gene3D" id="2.60.40.2310">
    <property type="match status" value="1"/>
</dbReference>
<dbReference type="Pfam" id="PF00082">
    <property type="entry name" value="Peptidase_S8"/>
    <property type="match status" value="1"/>
</dbReference>
<feature type="domain" description="Subtilisin-like protease fibronectin type-III" evidence="12">
    <location>
        <begin position="671"/>
        <end position="767"/>
    </location>
</feature>
<dbReference type="Proteomes" id="UP001652660">
    <property type="component" value="Chromosome 5e"/>
</dbReference>
<keyword evidence="13" id="KW-1185">Reference proteome</keyword>
<comment type="similarity">
    <text evidence="1 7">Belongs to the peptidase S8 family.</text>
</comment>
<name>A0ABM4UCU3_COFAR</name>
<evidence type="ECO:0000256" key="3">
    <source>
        <dbReference type="ARBA" id="ARBA00022729"/>
    </source>
</evidence>
<dbReference type="InterPro" id="IPR037045">
    <property type="entry name" value="S8pro/Inhibitor_I9_sf"/>
</dbReference>
<protein>
    <submittedName>
        <fullName evidence="14">Subtilisin-like protease SBT5.3</fullName>
    </submittedName>
</protein>
<evidence type="ECO:0000313" key="14">
    <source>
        <dbReference type="RefSeq" id="XP_071905081.1"/>
    </source>
</evidence>
<evidence type="ECO:0000256" key="7">
    <source>
        <dbReference type="PROSITE-ProRule" id="PRU01240"/>
    </source>
</evidence>
<dbReference type="InterPro" id="IPR000209">
    <property type="entry name" value="Peptidase_S8/S53_dom"/>
</dbReference>
<accession>A0ABM4UCU3</accession>
<dbReference type="CDD" id="cd04852">
    <property type="entry name" value="Peptidases_S8_3"/>
    <property type="match status" value="1"/>
</dbReference>
<dbReference type="InterPro" id="IPR045051">
    <property type="entry name" value="SBT"/>
</dbReference>
<evidence type="ECO:0000259" key="11">
    <source>
        <dbReference type="Pfam" id="PF05922"/>
    </source>
</evidence>
<reference evidence="14" key="1">
    <citation type="submission" date="2025-08" db="UniProtKB">
        <authorList>
            <consortium name="RefSeq"/>
        </authorList>
    </citation>
    <scope>IDENTIFICATION</scope>
    <source>
        <tissue evidence="14">Leaves</tissue>
    </source>
</reference>
<dbReference type="InterPro" id="IPR046450">
    <property type="entry name" value="PA_dom_sf"/>
</dbReference>
<keyword evidence="4 7" id="KW-0378">Hydrolase</keyword>
<keyword evidence="2 7" id="KW-0645">Protease</keyword>
<dbReference type="InterPro" id="IPR003137">
    <property type="entry name" value="PA_domain"/>
</dbReference>
<dbReference type="Gene3D" id="3.40.50.200">
    <property type="entry name" value="Peptidase S8/S53 domain"/>
    <property type="match status" value="1"/>
</dbReference>
<evidence type="ECO:0000256" key="1">
    <source>
        <dbReference type="ARBA" id="ARBA00011073"/>
    </source>
</evidence>
<dbReference type="Pfam" id="PF05922">
    <property type="entry name" value="Inhibitor_I9"/>
    <property type="match status" value="1"/>
</dbReference>
<feature type="chain" id="PRO_5047238769" evidence="8">
    <location>
        <begin position="24"/>
        <end position="771"/>
    </location>
</feature>
<dbReference type="InterPro" id="IPR010259">
    <property type="entry name" value="S8pro/Inhibitor_I9"/>
</dbReference>
<evidence type="ECO:0000259" key="12">
    <source>
        <dbReference type="Pfam" id="PF17766"/>
    </source>
</evidence>
<dbReference type="InterPro" id="IPR041469">
    <property type="entry name" value="Subtilisin-like_FN3"/>
</dbReference>
<organism evidence="13 14">
    <name type="scientific">Coffea arabica</name>
    <name type="common">Arabian coffee</name>
    <dbReference type="NCBI Taxonomy" id="13443"/>
    <lineage>
        <taxon>Eukaryota</taxon>
        <taxon>Viridiplantae</taxon>
        <taxon>Streptophyta</taxon>
        <taxon>Embryophyta</taxon>
        <taxon>Tracheophyta</taxon>
        <taxon>Spermatophyta</taxon>
        <taxon>Magnoliopsida</taxon>
        <taxon>eudicotyledons</taxon>
        <taxon>Gunneridae</taxon>
        <taxon>Pentapetalae</taxon>
        <taxon>asterids</taxon>
        <taxon>lamiids</taxon>
        <taxon>Gentianales</taxon>
        <taxon>Rubiaceae</taxon>
        <taxon>Ixoroideae</taxon>
        <taxon>Gardenieae complex</taxon>
        <taxon>Bertiereae - Coffeeae clade</taxon>
        <taxon>Coffeeae</taxon>
        <taxon>Coffea</taxon>
    </lineage>
</organism>
<dbReference type="RefSeq" id="XP_071905081.1">
    <property type="nucleotide sequence ID" value="XM_072048980.1"/>
</dbReference>
<proteinExistence type="inferred from homology"/>
<evidence type="ECO:0000256" key="6">
    <source>
        <dbReference type="ARBA" id="ARBA00023180"/>
    </source>
</evidence>
<evidence type="ECO:0000256" key="5">
    <source>
        <dbReference type="ARBA" id="ARBA00022825"/>
    </source>
</evidence>
<feature type="signal peptide" evidence="8">
    <location>
        <begin position="1"/>
        <end position="23"/>
    </location>
</feature>
<dbReference type="SUPFAM" id="SSF52025">
    <property type="entry name" value="PA domain"/>
    <property type="match status" value="1"/>
</dbReference>
<dbReference type="Pfam" id="PF17766">
    <property type="entry name" value="fn3_6"/>
    <property type="match status" value="1"/>
</dbReference>
<feature type="active site" description="Charge relay system" evidence="7">
    <location>
        <position position="221"/>
    </location>
</feature>
<dbReference type="InterPro" id="IPR036852">
    <property type="entry name" value="Peptidase_S8/S53_dom_sf"/>
</dbReference>
<sequence length="771" mass="82228">MRASPSIIRFISILSALLIPTFAEKKSYVVYLGSHSRDPEIEVSAVEYERVRNSHFTLLGSFLGSEEKAQESIFYSYTRHINGFAAVLDEAEVDQISKHPDVISVFLNRPKKLHTTRSWEFMGLEHDGQIQPSWTEARFGEDAIIANLDTGVWPESKSFSDEGFGPIPPRWKGTCQNGQDPTFKCNRKLIGARFFNKGYFAAVGGTVSSSIFDSPRDTEGHGSHTLSTAGGNFVPGASLFGLGNGTAKGGSPKARVVAYKVCGPMTFEGSCYDADILAGFDMAISDGVDVISVSLGGRPQPYEEDSIAIGSFHAVKHGIVVVCSAGNAGPDLATVSNVAPWLITVGASTMDRKLATFLNLGNNISLVGTSYSDKRLPNNTFFPIVTAASVKATNASDSNATFCMAGCLDPIKAKGKIVVCLRGENGIVEKGINAASAGAVGMVLANDVSDGNEISSDAHVLPAVQIRYTDGAAVFAYINSTVNPTAYISPPSTLLGIKPAPVMAPFSSRGPNTVTPEIFKPDITAPGVDVIAAYSEAQGPTGESFDKRRTPYFVESGTSMSCPHVSGIAGLLKTLHPDWSPAAIRSAIMTSARTRDNAVERITDDGHIKATPFAYGAGHVHPSQAMDPGLIYDLTNQDYLTFLCSLGYNETNILLFTDETFTCPKPISLVNLNYPSIAVPKLKGSITVTRTVKNVGSSPATYTARVVNPPGLSVDVQPKTLAFATIGDQKSFNVTITATKAGANRDYMFGMLTWSDGKHYVRSQIAVKASD</sequence>
<evidence type="ECO:0000259" key="10">
    <source>
        <dbReference type="Pfam" id="PF02225"/>
    </source>
</evidence>
<evidence type="ECO:0000256" key="2">
    <source>
        <dbReference type="ARBA" id="ARBA00022670"/>
    </source>
</evidence>
<evidence type="ECO:0000313" key="13">
    <source>
        <dbReference type="Proteomes" id="UP001652660"/>
    </source>
</evidence>
<dbReference type="PROSITE" id="PS51892">
    <property type="entry name" value="SUBTILASE"/>
    <property type="match status" value="1"/>
</dbReference>
<dbReference type="Gene3D" id="3.30.70.80">
    <property type="entry name" value="Peptidase S8 propeptide/proteinase inhibitor I9"/>
    <property type="match status" value="1"/>
</dbReference>